<dbReference type="InterPro" id="IPR053716">
    <property type="entry name" value="Flag_assembly_chemotaxis_eff"/>
</dbReference>
<gene>
    <name evidence="11" type="primary">fliJ</name>
    <name evidence="11" type="ORF">EJG51_002180</name>
</gene>
<evidence type="ECO:0000256" key="10">
    <source>
        <dbReference type="ARBA" id="ARBA00023225"/>
    </source>
</evidence>
<keyword evidence="9" id="KW-0472">Membrane</keyword>
<evidence type="ECO:0000313" key="12">
    <source>
        <dbReference type="Proteomes" id="UP000274350"/>
    </source>
</evidence>
<dbReference type="PRINTS" id="PR01004">
    <property type="entry name" value="FLGFLIJ"/>
</dbReference>
<dbReference type="PANTHER" id="PTHR38786:SF1">
    <property type="entry name" value="FLAGELLAR FLIJ PROTEIN"/>
    <property type="match status" value="1"/>
</dbReference>
<evidence type="ECO:0000256" key="8">
    <source>
        <dbReference type="ARBA" id="ARBA00022927"/>
    </source>
</evidence>
<proteinExistence type="inferred from homology"/>
<dbReference type="EMBL" id="CP051152">
    <property type="protein sequence ID" value="QJQ07561.1"/>
    <property type="molecule type" value="Genomic_DNA"/>
</dbReference>
<evidence type="ECO:0000256" key="1">
    <source>
        <dbReference type="ARBA" id="ARBA00004413"/>
    </source>
</evidence>
<comment type="similarity">
    <text evidence="2">Belongs to the FliJ family.</text>
</comment>
<evidence type="ECO:0000256" key="4">
    <source>
        <dbReference type="ARBA" id="ARBA00022448"/>
    </source>
</evidence>
<evidence type="ECO:0000313" key="11">
    <source>
        <dbReference type="EMBL" id="QJQ07561.1"/>
    </source>
</evidence>
<name>A0A6M4A8F1_9BURK</name>
<evidence type="ECO:0000256" key="5">
    <source>
        <dbReference type="ARBA" id="ARBA00022475"/>
    </source>
</evidence>
<dbReference type="GO" id="GO:0005886">
    <property type="term" value="C:plasma membrane"/>
    <property type="evidence" value="ECO:0007669"/>
    <property type="project" value="UniProtKB-SubCell"/>
</dbReference>
<evidence type="ECO:0000256" key="3">
    <source>
        <dbReference type="ARBA" id="ARBA00020392"/>
    </source>
</evidence>
<keyword evidence="4" id="KW-0813">Transport</keyword>
<comment type="subcellular location">
    <subcellularLocation>
        <location evidence="1">Cell membrane</location>
        <topology evidence="1">Peripheral membrane protein</topology>
        <orientation evidence="1">Cytoplasmic side</orientation>
    </subcellularLocation>
</comment>
<dbReference type="GO" id="GO:0044781">
    <property type="term" value="P:bacterial-type flagellum organization"/>
    <property type="evidence" value="ECO:0007669"/>
    <property type="project" value="UniProtKB-KW"/>
</dbReference>
<dbReference type="InterPro" id="IPR052570">
    <property type="entry name" value="FliJ"/>
</dbReference>
<dbReference type="PIRSF" id="PIRSF019404">
    <property type="entry name" value="FliJ"/>
    <property type="match status" value="1"/>
</dbReference>
<evidence type="ECO:0000256" key="7">
    <source>
        <dbReference type="ARBA" id="ARBA00022795"/>
    </source>
</evidence>
<dbReference type="Gene3D" id="1.10.287.1700">
    <property type="match status" value="1"/>
</dbReference>
<keyword evidence="11" id="KW-0282">Flagellum</keyword>
<protein>
    <recommendedName>
        <fullName evidence="3">Flagellar FliJ protein</fullName>
    </recommendedName>
</protein>
<dbReference type="InterPro" id="IPR012823">
    <property type="entry name" value="Flagell_FliJ"/>
</dbReference>
<dbReference type="InterPro" id="IPR018006">
    <property type="entry name" value="Flag_FliJ_proteobac"/>
</dbReference>
<sequence>MMQKSPISTLIEIAEKDSDESAKRLGKTIHAHEETEKQLSLLLKYRDDYQQRFEEGGAKGLSTAQYMNFLSFISKLDSAVDGQKQVVRDAEYKIVLARNQWQECEKKRLSYNTLNNRSQASLQKKEAKLDQKNTDEHAARSFFYKR</sequence>
<dbReference type="NCBIfam" id="TIGR02473">
    <property type="entry name" value="flagell_FliJ"/>
    <property type="match status" value="1"/>
</dbReference>
<dbReference type="GO" id="GO:0003774">
    <property type="term" value="F:cytoskeletal motor activity"/>
    <property type="evidence" value="ECO:0007669"/>
    <property type="project" value="InterPro"/>
</dbReference>
<dbReference type="GO" id="GO:0009288">
    <property type="term" value="C:bacterial-type flagellum"/>
    <property type="evidence" value="ECO:0007669"/>
    <property type="project" value="InterPro"/>
</dbReference>
<keyword evidence="8" id="KW-0653">Protein transport</keyword>
<evidence type="ECO:0000256" key="2">
    <source>
        <dbReference type="ARBA" id="ARBA00010004"/>
    </source>
</evidence>
<keyword evidence="6" id="KW-0145">Chemotaxis</keyword>
<evidence type="ECO:0000256" key="9">
    <source>
        <dbReference type="ARBA" id="ARBA00023136"/>
    </source>
</evidence>
<keyword evidence="5" id="KW-1003">Cell membrane</keyword>
<accession>A0A6M4A8F1</accession>
<organism evidence="11 12">
    <name type="scientific">Undibacterium piscinae</name>
    <dbReference type="NCBI Taxonomy" id="2495591"/>
    <lineage>
        <taxon>Bacteria</taxon>
        <taxon>Pseudomonadati</taxon>
        <taxon>Pseudomonadota</taxon>
        <taxon>Betaproteobacteria</taxon>
        <taxon>Burkholderiales</taxon>
        <taxon>Oxalobacteraceae</taxon>
        <taxon>Undibacterium</taxon>
    </lineage>
</organism>
<keyword evidence="11" id="KW-0966">Cell projection</keyword>
<dbReference type="OrthoDB" id="6465096at2"/>
<dbReference type="GO" id="GO:0006935">
    <property type="term" value="P:chemotaxis"/>
    <property type="evidence" value="ECO:0007669"/>
    <property type="project" value="UniProtKB-KW"/>
</dbReference>
<dbReference type="Pfam" id="PF02050">
    <property type="entry name" value="FliJ"/>
    <property type="match status" value="1"/>
</dbReference>
<dbReference type="GO" id="GO:0071973">
    <property type="term" value="P:bacterial-type flagellum-dependent cell motility"/>
    <property type="evidence" value="ECO:0007669"/>
    <property type="project" value="InterPro"/>
</dbReference>
<dbReference type="GO" id="GO:0015031">
    <property type="term" value="P:protein transport"/>
    <property type="evidence" value="ECO:0007669"/>
    <property type="project" value="UniProtKB-KW"/>
</dbReference>
<keyword evidence="10" id="KW-1006">Bacterial flagellum protein export</keyword>
<keyword evidence="12" id="KW-1185">Reference proteome</keyword>
<dbReference type="PANTHER" id="PTHR38786">
    <property type="entry name" value="FLAGELLAR FLIJ PROTEIN"/>
    <property type="match status" value="1"/>
</dbReference>
<dbReference type="AlphaFoldDB" id="A0A6M4A8F1"/>
<keyword evidence="11" id="KW-0969">Cilium</keyword>
<reference evidence="11 12" key="1">
    <citation type="journal article" date="2019" name="Int. J. Syst. Evol. Microbiol.">
        <title>Undibacterium piscinae sp. nov., isolated from Korean shiner intestine.</title>
        <authorList>
            <person name="Lee S.Y."/>
            <person name="Kang W."/>
            <person name="Kim P.S."/>
            <person name="Kim H.S."/>
            <person name="Sung H."/>
            <person name="Shin N.R."/>
            <person name="Whon T.W."/>
            <person name="Yun J.H."/>
            <person name="Lee J.Y."/>
            <person name="Lee J.Y."/>
            <person name="Jung M.J."/>
            <person name="Jeong Y.S."/>
            <person name="Tak E.J."/>
            <person name="Han J.E."/>
            <person name="Hyun D.W."/>
            <person name="Kang M.S."/>
            <person name="Lee K.E."/>
            <person name="Lee B.H."/>
            <person name="Bae J.W."/>
        </authorList>
    </citation>
    <scope>NUCLEOTIDE SEQUENCE [LARGE SCALE GENOMIC DNA]</scope>
    <source>
        <strain evidence="11 12">S11R28</strain>
    </source>
</reference>
<dbReference type="Proteomes" id="UP000274350">
    <property type="component" value="Chromosome"/>
</dbReference>
<dbReference type="KEGG" id="upi:EJG51_002180"/>
<evidence type="ECO:0000256" key="6">
    <source>
        <dbReference type="ARBA" id="ARBA00022500"/>
    </source>
</evidence>
<keyword evidence="7" id="KW-1005">Bacterial flagellum biogenesis</keyword>